<dbReference type="Proteomes" id="UP000252554">
    <property type="component" value="Unassembled WGS sequence"/>
</dbReference>
<keyword evidence="7" id="KW-1185">Reference proteome</keyword>
<dbReference type="Gene3D" id="1.10.3210.10">
    <property type="entry name" value="Hypothetical protein af1432"/>
    <property type="match status" value="1"/>
</dbReference>
<dbReference type="AlphaFoldDB" id="A0A365PW12"/>
<reference evidence="4 7" key="2">
    <citation type="submission" date="2021-06" db="EMBL/GenBank/DDBJ databases">
        <title>Microbial metabolic specificity influences pelagic lipid remineralization.</title>
        <authorList>
            <person name="Behrendt L."/>
            <person name="Hunter J.E."/>
            <person name="Alcolombri U."/>
            <person name="Smriga S."/>
            <person name="Mincer T."/>
            <person name="Lowenstein D.P."/>
            <person name="Peaudecerf F.J."/>
            <person name="Fernandez V.I."/>
            <person name="Fredricks H."/>
            <person name="Almblad H."/>
            <person name="Harrison J.J."/>
            <person name="Stocker R."/>
            <person name="Van Mooy B.A.S."/>
        </authorList>
    </citation>
    <scope>NUCLEOTIDE SEQUENCE [LARGE SCALE GENOMIC DNA]</scope>
    <source>
        <strain evidence="4 7">A252</strain>
    </source>
</reference>
<organism evidence="5 6">
    <name type="scientific">Stutzerimonas zhaodongensis</name>
    <dbReference type="NCBI Taxonomy" id="1176257"/>
    <lineage>
        <taxon>Bacteria</taxon>
        <taxon>Pseudomonadati</taxon>
        <taxon>Pseudomonadota</taxon>
        <taxon>Gammaproteobacteria</taxon>
        <taxon>Pseudomonadales</taxon>
        <taxon>Pseudomonadaceae</taxon>
        <taxon>Stutzerimonas</taxon>
    </lineage>
</organism>
<dbReference type="Gene3D" id="3.40.50.2300">
    <property type="match status" value="1"/>
</dbReference>
<proteinExistence type="predicted"/>
<dbReference type="InterPro" id="IPR037522">
    <property type="entry name" value="HD_GYP_dom"/>
</dbReference>
<dbReference type="SMART" id="SM00448">
    <property type="entry name" value="REC"/>
    <property type="match status" value="1"/>
</dbReference>
<evidence type="ECO:0000313" key="5">
    <source>
        <dbReference type="EMBL" id="RBA59774.1"/>
    </source>
</evidence>
<evidence type="ECO:0000259" key="2">
    <source>
        <dbReference type="PROSITE" id="PS50110"/>
    </source>
</evidence>
<dbReference type="GO" id="GO:0008081">
    <property type="term" value="F:phosphoric diester hydrolase activity"/>
    <property type="evidence" value="ECO:0007669"/>
    <property type="project" value="UniProtKB-ARBA"/>
</dbReference>
<dbReference type="EMBL" id="CP076683">
    <property type="protein sequence ID" value="QWV18185.1"/>
    <property type="molecule type" value="Genomic_DNA"/>
</dbReference>
<name>A0A365PW12_9GAMM</name>
<dbReference type="PROSITE" id="PS51832">
    <property type="entry name" value="HD_GYP"/>
    <property type="match status" value="1"/>
</dbReference>
<evidence type="ECO:0000313" key="6">
    <source>
        <dbReference type="Proteomes" id="UP000252554"/>
    </source>
</evidence>
<dbReference type="InterPro" id="IPR001789">
    <property type="entry name" value="Sig_transdc_resp-reg_receiver"/>
</dbReference>
<dbReference type="CDD" id="cd00077">
    <property type="entry name" value="HDc"/>
    <property type="match status" value="1"/>
</dbReference>
<reference evidence="5 6" key="1">
    <citation type="submission" date="2018-06" db="EMBL/GenBank/DDBJ databases">
        <title>Whole genome sequencing of four bacterial strains from South Shetland trench revealing bio-synthetic gene clusters.</title>
        <authorList>
            <person name="Abdel-Mageed W.M."/>
            <person name="Lehri B."/>
            <person name="Jarmusch S.A."/>
            <person name="Miranda K."/>
            <person name="Goodfellow M."/>
            <person name="Jaspars M."/>
            <person name="Karlyshev A.V."/>
        </authorList>
    </citation>
    <scope>NUCLEOTIDE SEQUENCE [LARGE SCALE GENOMIC DNA]</scope>
    <source>
        <strain evidence="5 6">SST2</strain>
    </source>
</reference>
<dbReference type="Pfam" id="PF00072">
    <property type="entry name" value="Response_reg"/>
    <property type="match status" value="1"/>
</dbReference>
<dbReference type="EMBL" id="QNTV01000004">
    <property type="protein sequence ID" value="RBA59774.1"/>
    <property type="molecule type" value="Genomic_DNA"/>
</dbReference>
<evidence type="ECO:0000256" key="1">
    <source>
        <dbReference type="PROSITE-ProRule" id="PRU00169"/>
    </source>
</evidence>
<dbReference type="SMART" id="SM00471">
    <property type="entry name" value="HDc"/>
    <property type="match status" value="1"/>
</dbReference>
<dbReference type="PANTHER" id="PTHR45228">
    <property type="entry name" value="CYCLIC DI-GMP PHOSPHODIESTERASE TM_0186-RELATED"/>
    <property type="match status" value="1"/>
</dbReference>
<gene>
    <name evidence="5" type="ORF">DQ403_07330</name>
    <name evidence="4" type="ORF">KQ248_05755</name>
</gene>
<dbReference type="PROSITE" id="PS50110">
    <property type="entry name" value="RESPONSE_REGULATORY"/>
    <property type="match status" value="1"/>
</dbReference>
<evidence type="ECO:0000259" key="3">
    <source>
        <dbReference type="PROSITE" id="PS51832"/>
    </source>
</evidence>
<dbReference type="Pfam" id="PF13487">
    <property type="entry name" value="HD_5"/>
    <property type="match status" value="1"/>
</dbReference>
<evidence type="ECO:0000313" key="7">
    <source>
        <dbReference type="Proteomes" id="UP000683436"/>
    </source>
</evidence>
<dbReference type="InterPro" id="IPR011006">
    <property type="entry name" value="CheY-like_superfamily"/>
</dbReference>
<dbReference type="SUPFAM" id="SSF109604">
    <property type="entry name" value="HD-domain/PDEase-like"/>
    <property type="match status" value="1"/>
</dbReference>
<accession>A0A365PW12</accession>
<keyword evidence="1" id="KW-0597">Phosphoprotein</keyword>
<dbReference type="Proteomes" id="UP000683436">
    <property type="component" value="Chromosome"/>
</dbReference>
<feature type="domain" description="HD-GYP" evidence="3">
    <location>
        <begin position="153"/>
        <end position="351"/>
    </location>
</feature>
<dbReference type="InterPro" id="IPR052020">
    <property type="entry name" value="Cyclic_di-GMP/3'3'-cGAMP_PDE"/>
</dbReference>
<dbReference type="InterPro" id="IPR003607">
    <property type="entry name" value="HD/PDEase_dom"/>
</dbReference>
<feature type="modified residue" description="4-aspartylphosphate" evidence="1">
    <location>
        <position position="60"/>
    </location>
</feature>
<dbReference type="GO" id="GO:0000160">
    <property type="term" value="P:phosphorelay signal transduction system"/>
    <property type="evidence" value="ECO:0007669"/>
    <property type="project" value="InterPro"/>
</dbReference>
<dbReference type="SUPFAM" id="SSF52172">
    <property type="entry name" value="CheY-like"/>
    <property type="match status" value="1"/>
</dbReference>
<dbReference type="RefSeq" id="WP_128119814.1">
    <property type="nucleotide sequence ID" value="NZ_CP076683.1"/>
</dbReference>
<feature type="domain" description="Response regulatory" evidence="2">
    <location>
        <begin position="10"/>
        <end position="126"/>
    </location>
</feature>
<sequence>MLPDALRFARIVAVDDQPANLRLIQTSLKAFGARQVEAFTDSAAALQWLQSNPWDLLLLDLDMPAPNGFEILRQLQQRDRCCQPIIIVTAMSDADNRRRGLDLGANDYLSKPLDLPELLLRVRNTLHLGLASQALMRERDDLERMVKERTRELEDSFHAVIRGLSRAAEYKDNETGNHILRIGETAALMAKAIGCDARWAELLRLAAPMHDVGKIGIPDSILLKPGPLTADERVLMNRHARIGHDILRDESRSPLLDMAAEVALSHHERWDGSGYPNGLQGEAIPLSARIVTLCDVYDALRSKRPYKEAWPIERARSHMREEAGKHFDPSLVAVLESLYDEIESLREGLTDAPLAEADGSPFGQALAQ</sequence>
<evidence type="ECO:0000313" key="4">
    <source>
        <dbReference type="EMBL" id="QWV18185.1"/>
    </source>
</evidence>
<protein>
    <submittedName>
        <fullName evidence="4 5">Response regulator</fullName>
    </submittedName>
</protein>